<feature type="compositionally biased region" description="Basic and acidic residues" evidence="1">
    <location>
        <begin position="8"/>
        <end position="29"/>
    </location>
</feature>
<evidence type="ECO:0000313" key="3">
    <source>
        <dbReference type="Proteomes" id="UP000800035"/>
    </source>
</evidence>
<dbReference type="EMBL" id="ML976986">
    <property type="protein sequence ID" value="KAF1958534.1"/>
    <property type="molecule type" value="Genomic_DNA"/>
</dbReference>
<protein>
    <submittedName>
        <fullName evidence="2">Uncharacterized protein</fullName>
    </submittedName>
</protein>
<name>A0A6A5U1M8_9PLEO</name>
<dbReference type="AlphaFoldDB" id="A0A6A5U1M8"/>
<evidence type="ECO:0000313" key="2">
    <source>
        <dbReference type="EMBL" id="KAF1958534.1"/>
    </source>
</evidence>
<organism evidence="2 3">
    <name type="scientific">Byssothecium circinans</name>
    <dbReference type="NCBI Taxonomy" id="147558"/>
    <lineage>
        <taxon>Eukaryota</taxon>
        <taxon>Fungi</taxon>
        <taxon>Dikarya</taxon>
        <taxon>Ascomycota</taxon>
        <taxon>Pezizomycotina</taxon>
        <taxon>Dothideomycetes</taxon>
        <taxon>Pleosporomycetidae</taxon>
        <taxon>Pleosporales</taxon>
        <taxon>Massarineae</taxon>
        <taxon>Massarinaceae</taxon>
        <taxon>Byssothecium</taxon>
    </lineage>
</organism>
<evidence type="ECO:0000256" key="1">
    <source>
        <dbReference type="SAM" id="MobiDB-lite"/>
    </source>
</evidence>
<feature type="region of interest" description="Disordered" evidence="1">
    <location>
        <begin position="1"/>
        <end position="29"/>
    </location>
</feature>
<reference evidence="2" key="1">
    <citation type="journal article" date="2020" name="Stud. Mycol.">
        <title>101 Dothideomycetes genomes: a test case for predicting lifestyles and emergence of pathogens.</title>
        <authorList>
            <person name="Haridas S."/>
            <person name="Albert R."/>
            <person name="Binder M."/>
            <person name="Bloem J."/>
            <person name="Labutti K."/>
            <person name="Salamov A."/>
            <person name="Andreopoulos B."/>
            <person name="Baker S."/>
            <person name="Barry K."/>
            <person name="Bills G."/>
            <person name="Bluhm B."/>
            <person name="Cannon C."/>
            <person name="Castanera R."/>
            <person name="Culley D."/>
            <person name="Daum C."/>
            <person name="Ezra D."/>
            <person name="Gonzalez J."/>
            <person name="Henrissat B."/>
            <person name="Kuo A."/>
            <person name="Liang C."/>
            <person name="Lipzen A."/>
            <person name="Lutzoni F."/>
            <person name="Magnuson J."/>
            <person name="Mondo S."/>
            <person name="Nolan M."/>
            <person name="Ohm R."/>
            <person name="Pangilinan J."/>
            <person name="Park H.-J."/>
            <person name="Ramirez L."/>
            <person name="Alfaro M."/>
            <person name="Sun H."/>
            <person name="Tritt A."/>
            <person name="Yoshinaga Y."/>
            <person name="Zwiers L.-H."/>
            <person name="Turgeon B."/>
            <person name="Goodwin S."/>
            <person name="Spatafora J."/>
            <person name="Crous P."/>
            <person name="Grigoriev I."/>
        </authorList>
    </citation>
    <scope>NUCLEOTIDE SEQUENCE</scope>
    <source>
        <strain evidence="2">CBS 675.92</strain>
    </source>
</reference>
<accession>A0A6A5U1M8</accession>
<dbReference type="Proteomes" id="UP000800035">
    <property type="component" value="Unassembled WGS sequence"/>
</dbReference>
<keyword evidence="3" id="KW-1185">Reference proteome</keyword>
<gene>
    <name evidence="2" type="ORF">CC80DRAFT_14281</name>
</gene>
<sequence>MVFADELPGERYHAHEEPGAEPRQDREQDERQWCPCRHLRGSQGNEGIGFLNERFVVVVYITKRAGEVGCRNQERAEDNADEQEQLQVRIEEGPCPIAEGAYRAKRASMASGTMLTPNVSSTARSPRGNMGIASIWGGRTYTGMVWTS</sequence>
<proteinExistence type="predicted"/>